<feature type="domain" description="Multidrug resistance protein MdtA-like barrel-sandwich hybrid" evidence="7">
    <location>
        <begin position="52"/>
        <end position="249"/>
    </location>
</feature>
<keyword evidence="5" id="KW-0175">Coiled coil</keyword>
<dbReference type="GO" id="GO:0016020">
    <property type="term" value="C:membrane"/>
    <property type="evidence" value="ECO:0007669"/>
    <property type="project" value="UniProtKB-SubCell"/>
</dbReference>
<keyword evidence="2 6" id="KW-0812">Transmembrane</keyword>
<dbReference type="Pfam" id="PF25917">
    <property type="entry name" value="BSH_RND"/>
    <property type="match status" value="1"/>
</dbReference>
<dbReference type="Gene3D" id="1.10.287.470">
    <property type="entry name" value="Helix hairpin bin"/>
    <property type="match status" value="1"/>
</dbReference>
<dbReference type="RefSeq" id="WP_314515938.1">
    <property type="nucleotide sequence ID" value="NZ_JASJOU010000012.1"/>
</dbReference>
<dbReference type="Proteomes" id="UP001232063">
    <property type="component" value="Unassembled WGS sequence"/>
</dbReference>
<feature type="transmembrane region" description="Helical" evidence="6">
    <location>
        <begin position="14"/>
        <end position="32"/>
    </location>
</feature>
<evidence type="ECO:0000259" key="7">
    <source>
        <dbReference type="Pfam" id="PF25917"/>
    </source>
</evidence>
<dbReference type="PANTHER" id="PTHR30386:SF26">
    <property type="entry name" value="TRANSPORT PROTEIN COMB"/>
    <property type="match status" value="1"/>
</dbReference>
<reference evidence="9" key="1">
    <citation type="submission" date="2023-05" db="EMBL/GenBank/DDBJ databases">
        <authorList>
            <person name="Zhang X."/>
        </authorList>
    </citation>
    <scope>NUCLEOTIDE SEQUENCE</scope>
    <source>
        <strain evidence="9">BD1B2-1</strain>
    </source>
</reference>
<dbReference type="GO" id="GO:0055085">
    <property type="term" value="P:transmembrane transport"/>
    <property type="evidence" value="ECO:0007669"/>
    <property type="project" value="InterPro"/>
</dbReference>
<feature type="coiled-coil region" evidence="5">
    <location>
        <begin position="93"/>
        <end position="120"/>
    </location>
</feature>
<accession>A0AAE3RBQ4</accession>
<feature type="domain" description="p-hydroxybenzoic acid efflux pump subunit AaeA-like beta-barrel" evidence="8">
    <location>
        <begin position="253"/>
        <end position="347"/>
    </location>
</feature>
<gene>
    <name evidence="9" type="ORF">QNI22_28060</name>
</gene>
<sequence length="350" mass="38667">METQTKTPNPAKKLIIRAVLITAAGIGIWYGISSFNYARHHESTDNAQIETNMVTVLPRLAGYVKSVAVKDYDLVKKGQLLVEIDEAEYQLALDEMQAIYVQAEADIANAKANVVNAQLSLKSAVTNGELVKIKRDKAKQDLDRDTRLYNDKAITQKQYDDTRTNYATLETQYVAALNEVAVAKSRIDILKSTLQKADAQLNVQKSRIEQQKLKLSYAKVYAPETGRIGKKNIQSGQFIQPGQPLFTIVSDSTFWIVANFKESQIENIKEGDDVEIVLDGYPNTPMKGKIASLSEATGAKFSLLPPDNASGNFVKVTQRVPVKIEILDAAQYRSILKAGLSADVAVTIKK</sequence>
<comment type="caution">
    <text evidence="9">The sequence shown here is derived from an EMBL/GenBank/DDBJ whole genome shotgun (WGS) entry which is preliminary data.</text>
</comment>
<dbReference type="AlphaFoldDB" id="A0AAE3RBQ4"/>
<evidence type="ECO:0000313" key="10">
    <source>
        <dbReference type="Proteomes" id="UP001232063"/>
    </source>
</evidence>
<evidence type="ECO:0000256" key="5">
    <source>
        <dbReference type="SAM" id="Coils"/>
    </source>
</evidence>
<name>A0AAE3RBQ4_9BACT</name>
<proteinExistence type="predicted"/>
<evidence type="ECO:0000256" key="1">
    <source>
        <dbReference type="ARBA" id="ARBA00004167"/>
    </source>
</evidence>
<keyword evidence="3 6" id="KW-1133">Transmembrane helix</keyword>
<dbReference type="Gene3D" id="2.40.30.170">
    <property type="match status" value="1"/>
</dbReference>
<organism evidence="9 10">
    <name type="scientific">Xanthocytophaga agilis</name>
    <dbReference type="NCBI Taxonomy" id="3048010"/>
    <lineage>
        <taxon>Bacteria</taxon>
        <taxon>Pseudomonadati</taxon>
        <taxon>Bacteroidota</taxon>
        <taxon>Cytophagia</taxon>
        <taxon>Cytophagales</taxon>
        <taxon>Rhodocytophagaceae</taxon>
        <taxon>Xanthocytophaga</taxon>
    </lineage>
</organism>
<dbReference type="Pfam" id="PF25963">
    <property type="entry name" value="Beta-barrel_AAEA"/>
    <property type="match status" value="1"/>
</dbReference>
<dbReference type="InterPro" id="IPR058625">
    <property type="entry name" value="MdtA-like_BSH"/>
</dbReference>
<evidence type="ECO:0000256" key="6">
    <source>
        <dbReference type="SAM" id="Phobius"/>
    </source>
</evidence>
<protein>
    <submittedName>
        <fullName evidence="9">HlyD family secretion protein</fullName>
    </submittedName>
</protein>
<keyword evidence="10" id="KW-1185">Reference proteome</keyword>
<evidence type="ECO:0000256" key="4">
    <source>
        <dbReference type="ARBA" id="ARBA00023136"/>
    </source>
</evidence>
<evidence type="ECO:0000256" key="2">
    <source>
        <dbReference type="ARBA" id="ARBA00022692"/>
    </source>
</evidence>
<dbReference type="Gene3D" id="2.40.50.100">
    <property type="match status" value="1"/>
</dbReference>
<comment type="subcellular location">
    <subcellularLocation>
        <location evidence="1">Membrane</location>
        <topology evidence="1">Single-pass membrane protein</topology>
    </subcellularLocation>
</comment>
<dbReference type="InterPro" id="IPR058634">
    <property type="entry name" value="AaeA-lik-b-barrel"/>
</dbReference>
<dbReference type="InterPro" id="IPR050739">
    <property type="entry name" value="MFP"/>
</dbReference>
<evidence type="ECO:0000313" key="9">
    <source>
        <dbReference type="EMBL" id="MDJ1504548.1"/>
    </source>
</evidence>
<dbReference type="SUPFAM" id="SSF111369">
    <property type="entry name" value="HlyD-like secretion proteins"/>
    <property type="match status" value="2"/>
</dbReference>
<dbReference type="EMBL" id="JASJOU010000012">
    <property type="protein sequence ID" value="MDJ1504548.1"/>
    <property type="molecule type" value="Genomic_DNA"/>
</dbReference>
<keyword evidence="4 6" id="KW-0472">Membrane</keyword>
<evidence type="ECO:0000256" key="3">
    <source>
        <dbReference type="ARBA" id="ARBA00022989"/>
    </source>
</evidence>
<evidence type="ECO:0000259" key="8">
    <source>
        <dbReference type="Pfam" id="PF25963"/>
    </source>
</evidence>
<dbReference type="PANTHER" id="PTHR30386">
    <property type="entry name" value="MEMBRANE FUSION SUBUNIT OF EMRAB-TOLC MULTIDRUG EFFLUX PUMP"/>
    <property type="match status" value="1"/>
</dbReference>